<proteinExistence type="predicted"/>
<keyword evidence="2" id="KW-1185">Reference proteome</keyword>
<dbReference type="Proteomes" id="UP001417504">
    <property type="component" value="Unassembled WGS sequence"/>
</dbReference>
<name>A0AAP0NKF7_9MAGN</name>
<evidence type="ECO:0000313" key="1">
    <source>
        <dbReference type="EMBL" id="KAK9109779.1"/>
    </source>
</evidence>
<sequence length="63" mass="7604">MKYYSLTYLPFSFLGVRMVAMTRSSTDLERKKKLQERRGKLKHEEDEQWKTTCLSSCHNECHF</sequence>
<protein>
    <submittedName>
        <fullName evidence="1">Uncharacterized protein</fullName>
    </submittedName>
</protein>
<reference evidence="1 2" key="1">
    <citation type="submission" date="2024-01" db="EMBL/GenBank/DDBJ databases">
        <title>Genome assemblies of Stephania.</title>
        <authorList>
            <person name="Yang L."/>
        </authorList>
    </citation>
    <scope>NUCLEOTIDE SEQUENCE [LARGE SCALE GENOMIC DNA]</scope>
    <source>
        <strain evidence="1">QJT</strain>
        <tissue evidence="1">Leaf</tissue>
    </source>
</reference>
<organism evidence="1 2">
    <name type="scientific">Stephania japonica</name>
    <dbReference type="NCBI Taxonomy" id="461633"/>
    <lineage>
        <taxon>Eukaryota</taxon>
        <taxon>Viridiplantae</taxon>
        <taxon>Streptophyta</taxon>
        <taxon>Embryophyta</taxon>
        <taxon>Tracheophyta</taxon>
        <taxon>Spermatophyta</taxon>
        <taxon>Magnoliopsida</taxon>
        <taxon>Ranunculales</taxon>
        <taxon>Menispermaceae</taxon>
        <taxon>Menispermoideae</taxon>
        <taxon>Cissampelideae</taxon>
        <taxon>Stephania</taxon>
    </lineage>
</organism>
<accession>A0AAP0NKF7</accession>
<gene>
    <name evidence="1" type="ORF">Sjap_017839</name>
</gene>
<evidence type="ECO:0000313" key="2">
    <source>
        <dbReference type="Proteomes" id="UP001417504"/>
    </source>
</evidence>
<dbReference type="AlphaFoldDB" id="A0AAP0NKF7"/>
<comment type="caution">
    <text evidence="1">The sequence shown here is derived from an EMBL/GenBank/DDBJ whole genome shotgun (WGS) entry which is preliminary data.</text>
</comment>
<dbReference type="EMBL" id="JBBNAE010000007">
    <property type="protein sequence ID" value="KAK9109779.1"/>
    <property type="molecule type" value="Genomic_DNA"/>
</dbReference>